<dbReference type="Proteomes" id="UP001501153">
    <property type="component" value="Unassembled WGS sequence"/>
</dbReference>
<evidence type="ECO:0000313" key="3">
    <source>
        <dbReference type="Proteomes" id="UP001501153"/>
    </source>
</evidence>
<dbReference type="EMBL" id="BAABGZ010000078">
    <property type="protein sequence ID" value="GAA4367438.1"/>
    <property type="molecule type" value="Genomic_DNA"/>
</dbReference>
<feature type="region of interest" description="Disordered" evidence="1">
    <location>
        <begin position="203"/>
        <end position="245"/>
    </location>
</feature>
<proteinExistence type="predicted"/>
<name>A0ABP8IQQ7_9BACT</name>
<feature type="region of interest" description="Disordered" evidence="1">
    <location>
        <begin position="456"/>
        <end position="483"/>
    </location>
</feature>
<evidence type="ECO:0000313" key="2">
    <source>
        <dbReference type="EMBL" id="GAA4367438.1"/>
    </source>
</evidence>
<accession>A0ABP8IQQ7</accession>
<reference evidence="3" key="1">
    <citation type="journal article" date="2019" name="Int. J. Syst. Evol. Microbiol.">
        <title>The Global Catalogue of Microorganisms (GCM) 10K type strain sequencing project: providing services to taxonomists for standard genome sequencing and annotation.</title>
        <authorList>
            <consortium name="The Broad Institute Genomics Platform"/>
            <consortium name="The Broad Institute Genome Sequencing Center for Infectious Disease"/>
            <person name="Wu L."/>
            <person name="Ma J."/>
        </authorList>
    </citation>
    <scope>NUCLEOTIDE SEQUENCE [LARGE SCALE GENOMIC DNA]</scope>
    <source>
        <strain evidence="3">JCM 17923</strain>
    </source>
</reference>
<organism evidence="2 3">
    <name type="scientific">Hymenobacter saemangeumensis</name>
    <dbReference type="NCBI Taxonomy" id="1084522"/>
    <lineage>
        <taxon>Bacteria</taxon>
        <taxon>Pseudomonadati</taxon>
        <taxon>Bacteroidota</taxon>
        <taxon>Cytophagia</taxon>
        <taxon>Cytophagales</taxon>
        <taxon>Hymenobacteraceae</taxon>
        <taxon>Hymenobacter</taxon>
    </lineage>
</organism>
<keyword evidence="3" id="KW-1185">Reference proteome</keyword>
<protein>
    <submittedName>
        <fullName evidence="2">Uncharacterized protein</fullName>
    </submittedName>
</protein>
<evidence type="ECO:0000256" key="1">
    <source>
        <dbReference type="SAM" id="MobiDB-lite"/>
    </source>
</evidence>
<sequence length="483" mass="51663">MADAQQWYKAQAGPLKPASFAARSSSAIGSGPLPIDWANAIDTTANNRAFVFAPFRELGQGFTNSGYQTFRYLLLTRPTPNLVSGAVVEVLWQRNAKPSKAAQRNMLAKLYTHYRSASGNPPANFTGFVFYYTQDYQYRTGKGYVNGRPLPGRMQLVADASTSQKNGSTAARTSGCTTYRIVSHDPPYNVTVCQDQPDFGGLPDLGQPGFFDPGYGGGAPDYPSDPGSGPGTGSGGTSSEPPLNISMGNLRPCAGQVATNIQALANQNILLGGPIARLINAIAANPNIRVTFGEAPNLQNAGVTVRALTSHTSGTNSYTITMNADFLQGSGGATDLAIASDIIHELLHVYMMDWADQNSISPNLPLSVLMDMFFDPSRPNAQHETMATMVGYMGDALLQYYSNTFISSTRLHAISQNYAQSLSWGGLESTSAFQSHATRDPNWATQIRLINQAERHPDTAGNNTPTPAGVVQIPSPYGAQPCQ</sequence>
<gene>
    <name evidence="2" type="ORF">GCM10023185_39300</name>
</gene>
<comment type="caution">
    <text evidence="2">The sequence shown here is derived from an EMBL/GenBank/DDBJ whole genome shotgun (WGS) entry which is preliminary data.</text>
</comment>